<name>A0A444MRL6_9SPHI</name>
<keyword evidence="1" id="KW-0732">Signal</keyword>
<proteinExistence type="predicted"/>
<protein>
    <recommendedName>
        <fullName evidence="4">DUF4369 domain-containing protein</fullName>
    </recommendedName>
</protein>
<organism evidence="2 3">
    <name type="scientific">Mucilaginibacter gilvus</name>
    <dbReference type="NCBI Taxonomy" id="2305909"/>
    <lineage>
        <taxon>Bacteria</taxon>
        <taxon>Pseudomonadati</taxon>
        <taxon>Bacteroidota</taxon>
        <taxon>Sphingobacteriia</taxon>
        <taxon>Sphingobacteriales</taxon>
        <taxon>Sphingobacteriaceae</taxon>
        <taxon>Mucilaginibacter</taxon>
    </lineage>
</organism>
<evidence type="ECO:0000313" key="3">
    <source>
        <dbReference type="Proteomes" id="UP000286701"/>
    </source>
</evidence>
<dbReference type="OrthoDB" id="2989979at2"/>
<gene>
    <name evidence="2" type="ORF">EPL05_09360</name>
</gene>
<comment type="caution">
    <text evidence="2">The sequence shown here is derived from an EMBL/GenBank/DDBJ whole genome shotgun (WGS) entry which is preliminary data.</text>
</comment>
<accession>A0A444MRL6</accession>
<keyword evidence="3" id="KW-1185">Reference proteome</keyword>
<dbReference type="Proteomes" id="UP000286701">
    <property type="component" value="Unassembled WGS sequence"/>
</dbReference>
<feature type="chain" id="PRO_5018977348" description="DUF4369 domain-containing protein" evidence="1">
    <location>
        <begin position="22"/>
        <end position="205"/>
    </location>
</feature>
<dbReference type="RefSeq" id="WP_128533668.1">
    <property type="nucleotide sequence ID" value="NZ_SBIW01000003.1"/>
</dbReference>
<feature type="signal peptide" evidence="1">
    <location>
        <begin position="1"/>
        <end position="21"/>
    </location>
</feature>
<dbReference type="PROSITE" id="PS51257">
    <property type="entry name" value="PROKAR_LIPOPROTEIN"/>
    <property type="match status" value="1"/>
</dbReference>
<reference evidence="2 3" key="1">
    <citation type="submission" date="2019-01" db="EMBL/GenBank/DDBJ databases">
        <title>Mucilaginibacter antarcticum sp. nov., isolated from antarctic soil.</title>
        <authorList>
            <person name="Yan Y.-Q."/>
            <person name="Du Z.-J."/>
        </authorList>
    </citation>
    <scope>NUCLEOTIDE SEQUENCE [LARGE SCALE GENOMIC DNA]</scope>
    <source>
        <strain evidence="2 3">F01003</strain>
    </source>
</reference>
<evidence type="ECO:0000256" key="1">
    <source>
        <dbReference type="SAM" id="SignalP"/>
    </source>
</evidence>
<sequence length="205" mass="23147">MKTIKSVAALLGLLFFISACHDNSKSQLSESTVVNLLADSVDDESWGADVRLSIVKIKKLDTSDVYTLKAIYKNKPVGFAIEVPRVTDKNSEGFGSGIKIKSLGKLSDDFKNAMAELYKQKIDTTKKFIDMTEAAYVDLIQFSKSMESNAKEDPLYFKMMKLFLMSKEGEEAELYFNIDKERKIVELKEKDEEYRAIVIQLISAP</sequence>
<dbReference type="AlphaFoldDB" id="A0A444MRL6"/>
<dbReference type="EMBL" id="SBIW01000003">
    <property type="protein sequence ID" value="RWY54233.1"/>
    <property type="molecule type" value="Genomic_DNA"/>
</dbReference>
<evidence type="ECO:0000313" key="2">
    <source>
        <dbReference type="EMBL" id="RWY54233.1"/>
    </source>
</evidence>
<evidence type="ECO:0008006" key="4">
    <source>
        <dbReference type="Google" id="ProtNLM"/>
    </source>
</evidence>